<evidence type="ECO:0000256" key="1">
    <source>
        <dbReference type="SAM" id="MobiDB-lite"/>
    </source>
</evidence>
<dbReference type="Gene3D" id="2.50.20.10">
    <property type="entry name" value="Lipoprotein localisation LolA/LolB/LppX"/>
    <property type="match status" value="1"/>
</dbReference>
<sequence length="438" mass="49012">MNRACTARRGQPLNLRALVGVCALAVGAGVATAQAGELQPGFVISKDNYDKIKNETFEGKTIASMVTERMEQMIRNHGLTMKIAHAKKIEMDPKYVAATRDFAKDVKFDAATRTMSGWKAGMPFPPEAIKLDDPTAGDKVIWNLRAATYGATMDLRDISFVFISGATGIERVQRWQSRRYYMEGRLDGGPMSEGDGSIAQKTYLFATSPQDIRGLGTFSIRYNDPTSAKPDDTWAYLKSVRRTRRLSGGAWMDPIGGTDQLYDDWDIWDAFPTKYSANKLTGKRWVFAIAHSPLLSVDNAKRDTPAEFPSVGLTEAPYYFPAKHIEWEPREVYVVEGTPPPEHPYSKKVVYMEVGFPRPYLGEMYDQKGEFWKFMVFQNRPDVGDDGYKAVMPVVGHVIDVKRNHSTTWSANMKANPKGVEERDVSLSKLEEVATGGK</sequence>
<dbReference type="CDD" id="cd16329">
    <property type="entry name" value="LolA_like"/>
    <property type="match status" value="1"/>
</dbReference>
<organism evidence="3 4">
    <name type="scientific">Aromatoleum diolicum</name>
    <dbReference type="NCBI Taxonomy" id="75796"/>
    <lineage>
        <taxon>Bacteria</taxon>
        <taxon>Pseudomonadati</taxon>
        <taxon>Pseudomonadota</taxon>
        <taxon>Betaproteobacteria</taxon>
        <taxon>Rhodocyclales</taxon>
        <taxon>Rhodocyclaceae</taxon>
        <taxon>Aromatoleum</taxon>
    </lineage>
</organism>
<comment type="caution">
    <text evidence="3">The sequence shown here is derived from an EMBL/GenBank/DDBJ whole genome shotgun (WGS) entry which is preliminary data.</text>
</comment>
<keyword evidence="2" id="KW-0732">Signal</keyword>
<accession>A0ABX1Q8M8</accession>
<feature type="signal peptide" evidence="2">
    <location>
        <begin position="1"/>
        <end position="33"/>
    </location>
</feature>
<feature type="chain" id="PRO_5046796708" evidence="2">
    <location>
        <begin position="34"/>
        <end position="438"/>
    </location>
</feature>
<name>A0ABX1Q8M8_9RHOO</name>
<reference evidence="3 4" key="1">
    <citation type="submission" date="2019-12" db="EMBL/GenBank/DDBJ databases">
        <title>Comparative genomics gives insights into the taxonomy of the Azoarcus-Aromatoleum group and reveals separate origins of nif in the plant-associated Azoarcus and non-plant-associated Aromatoleum sub-groups.</title>
        <authorList>
            <person name="Lafos M."/>
            <person name="Maluk M."/>
            <person name="Batista M."/>
            <person name="Junghare M."/>
            <person name="Carmona M."/>
            <person name="Faoro H."/>
            <person name="Cruz L.M."/>
            <person name="Battistoni F."/>
            <person name="De Souza E."/>
            <person name="Pedrosa F."/>
            <person name="Chen W.-M."/>
            <person name="Poole P.S."/>
            <person name="Dixon R.A."/>
            <person name="James E.K."/>
        </authorList>
    </citation>
    <scope>NUCLEOTIDE SEQUENCE [LARGE SCALE GENOMIC DNA]</scope>
    <source>
        <strain evidence="3 4">22Lin</strain>
    </source>
</reference>
<dbReference type="EMBL" id="WTVQ01000010">
    <property type="protein sequence ID" value="NMG74723.1"/>
    <property type="molecule type" value="Genomic_DNA"/>
</dbReference>
<keyword evidence="4" id="KW-1185">Reference proteome</keyword>
<feature type="compositionally biased region" description="Basic and acidic residues" evidence="1">
    <location>
        <begin position="419"/>
        <end position="432"/>
    </location>
</feature>
<evidence type="ECO:0000256" key="2">
    <source>
        <dbReference type="SAM" id="SignalP"/>
    </source>
</evidence>
<protein>
    <submittedName>
        <fullName evidence="3">DUF1329 domain-containing protein</fullName>
    </submittedName>
</protein>
<dbReference type="RefSeq" id="WP_169259868.1">
    <property type="nucleotide sequence ID" value="NZ_WTVQ01000010.1"/>
</dbReference>
<dbReference type="Pfam" id="PF07044">
    <property type="entry name" value="DUF1329"/>
    <property type="match status" value="1"/>
</dbReference>
<evidence type="ECO:0000313" key="3">
    <source>
        <dbReference type="EMBL" id="NMG74723.1"/>
    </source>
</evidence>
<gene>
    <name evidence="3" type="ORF">GPA25_08100</name>
</gene>
<evidence type="ECO:0000313" key="4">
    <source>
        <dbReference type="Proteomes" id="UP000648984"/>
    </source>
</evidence>
<proteinExistence type="predicted"/>
<dbReference type="InterPro" id="IPR010752">
    <property type="entry name" value="DUF1329"/>
</dbReference>
<dbReference type="Proteomes" id="UP000648984">
    <property type="component" value="Unassembled WGS sequence"/>
</dbReference>
<feature type="region of interest" description="Disordered" evidence="1">
    <location>
        <begin position="416"/>
        <end position="438"/>
    </location>
</feature>